<dbReference type="PANTHER" id="PTHR45266:SF3">
    <property type="entry name" value="OXALOACETATE DECARBOXYLASE ALPHA CHAIN"/>
    <property type="match status" value="1"/>
</dbReference>
<keyword evidence="5 8" id="KW-0443">Lipid metabolism</keyword>
<dbReference type="PANTHER" id="PTHR45266">
    <property type="entry name" value="OXALOACETATE DECARBOXYLASE ALPHA CHAIN"/>
    <property type="match status" value="1"/>
</dbReference>
<evidence type="ECO:0000313" key="12">
    <source>
        <dbReference type="Proteomes" id="UP001422759"/>
    </source>
</evidence>
<keyword evidence="12" id="KW-1185">Reference proteome</keyword>
<accession>A0ABN2ZSK2</accession>
<keyword evidence="3 8" id="KW-0444">Lipid biosynthesis</keyword>
<evidence type="ECO:0000256" key="8">
    <source>
        <dbReference type="RuleBase" id="RU364072"/>
    </source>
</evidence>
<dbReference type="EMBL" id="BAAANT010000019">
    <property type="protein sequence ID" value="GAA2146541.1"/>
    <property type="molecule type" value="Genomic_DNA"/>
</dbReference>
<dbReference type="Pfam" id="PF00364">
    <property type="entry name" value="Biotin_lipoyl"/>
    <property type="match status" value="1"/>
</dbReference>
<keyword evidence="6 8" id="KW-0275">Fatty acid biosynthesis</keyword>
<comment type="caution">
    <text evidence="11">The sequence shown here is derived from an EMBL/GenBank/DDBJ whole genome shotgun (WGS) entry which is preliminary data.</text>
</comment>
<evidence type="ECO:0000256" key="7">
    <source>
        <dbReference type="ARBA" id="ARBA00023267"/>
    </source>
</evidence>
<keyword evidence="7 8" id="KW-0092">Biotin</keyword>
<dbReference type="Proteomes" id="UP001422759">
    <property type="component" value="Unassembled WGS sequence"/>
</dbReference>
<name>A0ABN2ZSK2_9ACTN</name>
<feature type="region of interest" description="Disordered" evidence="9">
    <location>
        <begin position="1"/>
        <end position="21"/>
    </location>
</feature>
<evidence type="ECO:0000259" key="10">
    <source>
        <dbReference type="PROSITE" id="PS50968"/>
    </source>
</evidence>
<evidence type="ECO:0000256" key="2">
    <source>
        <dbReference type="ARBA" id="ARBA00017562"/>
    </source>
</evidence>
<comment type="function">
    <text evidence="8">This protein is a component of the acetyl coenzyme A carboxylase complex; first, biotin carboxylase catalyzes the carboxylation of the carrier protein and then the transcarboxylase transfers the carboxyl group to form malonyl-CoA.</text>
</comment>
<protein>
    <recommendedName>
        <fullName evidence="2 8">Biotin carboxyl carrier protein of acetyl-CoA carboxylase</fullName>
    </recommendedName>
</protein>
<dbReference type="PROSITE" id="PS50968">
    <property type="entry name" value="BIOTINYL_LIPOYL"/>
    <property type="match status" value="1"/>
</dbReference>
<reference evidence="11 12" key="1">
    <citation type="journal article" date="2019" name="Int. J. Syst. Evol. Microbiol.">
        <title>The Global Catalogue of Microorganisms (GCM) 10K type strain sequencing project: providing services to taxonomists for standard genome sequencing and annotation.</title>
        <authorList>
            <consortium name="The Broad Institute Genomics Platform"/>
            <consortium name="The Broad Institute Genome Sequencing Center for Infectious Disease"/>
            <person name="Wu L."/>
            <person name="Ma J."/>
        </authorList>
    </citation>
    <scope>NUCLEOTIDE SEQUENCE [LARGE SCALE GENOMIC DNA]</scope>
    <source>
        <strain evidence="11 12">JCM 14560</strain>
    </source>
</reference>
<dbReference type="CDD" id="cd06850">
    <property type="entry name" value="biotinyl_domain"/>
    <property type="match status" value="1"/>
</dbReference>
<evidence type="ECO:0000256" key="4">
    <source>
        <dbReference type="ARBA" id="ARBA00022832"/>
    </source>
</evidence>
<feature type="domain" description="Lipoyl-binding" evidence="10">
    <location>
        <begin position="84"/>
        <end position="160"/>
    </location>
</feature>
<dbReference type="InterPro" id="IPR001249">
    <property type="entry name" value="AcCoA_biotinCC"/>
</dbReference>
<gene>
    <name evidence="11" type="ORF">GCM10009760_36450</name>
</gene>
<sequence length="168" mass="17756">MIPNTDQHSQDDAVLPTSGPADLESVCRSVAELARAAPKAPSRIKLRHGSTTVEMEWTAAPAADRPAPAEAGPEQPPALPADGLDHLCAPMVGTFYHSREPGTPPLVSVGDLVRPGQAVGILEVMKMMSTIEADRSGRVVEILVPDAQAVEYQQRLIALEPLVPAEDG</sequence>
<dbReference type="SUPFAM" id="SSF51230">
    <property type="entry name" value="Single hybrid motif"/>
    <property type="match status" value="1"/>
</dbReference>
<keyword evidence="4 8" id="KW-0276">Fatty acid metabolism</keyword>
<evidence type="ECO:0000256" key="1">
    <source>
        <dbReference type="ARBA" id="ARBA00005194"/>
    </source>
</evidence>
<dbReference type="PROSITE" id="PS00188">
    <property type="entry name" value="BIOTIN"/>
    <property type="match status" value="1"/>
</dbReference>
<proteinExistence type="predicted"/>
<dbReference type="Gene3D" id="2.40.50.100">
    <property type="match status" value="1"/>
</dbReference>
<evidence type="ECO:0000256" key="6">
    <source>
        <dbReference type="ARBA" id="ARBA00023160"/>
    </source>
</evidence>
<dbReference type="InterPro" id="IPR000089">
    <property type="entry name" value="Biotin_lipoyl"/>
</dbReference>
<evidence type="ECO:0000313" key="11">
    <source>
        <dbReference type="EMBL" id="GAA2146541.1"/>
    </source>
</evidence>
<dbReference type="InterPro" id="IPR001882">
    <property type="entry name" value="Biotin_BS"/>
</dbReference>
<comment type="pathway">
    <text evidence="1 8">Lipid metabolism; fatty acid biosynthesis.</text>
</comment>
<organism evidence="11 12">
    <name type="scientific">Kitasatospora kazusensis</name>
    <dbReference type="NCBI Taxonomy" id="407974"/>
    <lineage>
        <taxon>Bacteria</taxon>
        <taxon>Bacillati</taxon>
        <taxon>Actinomycetota</taxon>
        <taxon>Actinomycetes</taxon>
        <taxon>Kitasatosporales</taxon>
        <taxon>Streptomycetaceae</taxon>
        <taxon>Kitasatospora</taxon>
    </lineage>
</organism>
<dbReference type="InterPro" id="IPR011053">
    <property type="entry name" value="Single_hybrid_motif"/>
</dbReference>
<evidence type="ECO:0000256" key="5">
    <source>
        <dbReference type="ARBA" id="ARBA00023098"/>
    </source>
</evidence>
<evidence type="ECO:0000256" key="9">
    <source>
        <dbReference type="SAM" id="MobiDB-lite"/>
    </source>
</evidence>
<dbReference type="InterPro" id="IPR050709">
    <property type="entry name" value="Biotin_Carboxyl_Carrier/Decarb"/>
</dbReference>
<dbReference type="PRINTS" id="PR01071">
    <property type="entry name" value="ACOABIOTINCC"/>
</dbReference>
<dbReference type="RefSeq" id="WP_344466216.1">
    <property type="nucleotide sequence ID" value="NZ_BAAANT010000019.1"/>
</dbReference>
<evidence type="ECO:0000256" key="3">
    <source>
        <dbReference type="ARBA" id="ARBA00022516"/>
    </source>
</evidence>